<dbReference type="Gene3D" id="2.40.30.20">
    <property type="match status" value="2"/>
</dbReference>
<organism evidence="13 14">
    <name type="scientific">Nakamurella panacisegetis</name>
    <dbReference type="NCBI Taxonomy" id="1090615"/>
    <lineage>
        <taxon>Bacteria</taxon>
        <taxon>Bacillati</taxon>
        <taxon>Actinomycetota</taxon>
        <taxon>Actinomycetes</taxon>
        <taxon>Nakamurellales</taxon>
        <taxon>Nakamurellaceae</taxon>
        <taxon>Nakamurella</taxon>
    </lineage>
</organism>
<dbReference type="PANTHER" id="PTHR21098">
    <property type="entry name" value="RIBOFLAVIN SYNTHASE ALPHA CHAIN"/>
    <property type="match status" value="1"/>
</dbReference>
<dbReference type="InterPro" id="IPR001783">
    <property type="entry name" value="Lumazine-bd"/>
</dbReference>
<evidence type="ECO:0000256" key="2">
    <source>
        <dbReference type="ARBA" id="ARBA00002803"/>
    </source>
</evidence>
<dbReference type="FunFam" id="2.40.30.20:FF:000003">
    <property type="entry name" value="Riboflavin synthase, alpha subunit"/>
    <property type="match status" value="1"/>
</dbReference>
<keyword evidence="14" id="KW-1185">Reference proteome</keyword>
<dbReference type="STRING" id="1090615.SAMN04515671_2816"/>
<gene>
    <name evidence="13" type="ORF">SAMN04515671_2816</name>
</gene>
<name>A0A1H0PKH4_9ACTN</name>
<keyword evidence="7" id="KW-0686">Riboflavin biosynthesis</keyword>
<evidence type="ECO:0000256" key="7">
    <source>
        <dbReference type="ARBA" id="ARBA00022619"/>
    </source>
</evidence>
<protein>
    <recommendedName>
        <fullName evidence="6 10">Riboflavin synthase</fullName>
        <ecNumber evidence="5 10">2.5.1.9</ecNumber>
    </recommendedName>
</protein>
<dbReference type="PANTHER" id="PTHR21098:SF12">
    <property type="entry name" value="RIBOFLAVIN SYNTHASE"/>
    <property type="match status" value="1"/>
</dbReference>
<feature type="repeat" description="Lumazine-binding" evidence="11">
    <location>
        <begin position="1"/>
        <end position="98"/>
    </location>
</feature>
<comment type="subunit">
    <text evidence="4">Homotrimer.</text>
</comment>
<dbReference type="PROSITE" id="PS51177">
    <property type="entry name" value="LUMAZINE_BIND"/>
    <property type="match status" value="2"/>
</dbReference>
<evidence type="ECO:0000256" key="1">
    <source>
        <dbReference type="ARBA" id="ARBA00000968"/>
    </source>
</evidence>
<dbReference type="RefSeq" id="WP_090476793.1">
    <property type="nucleotide sequence ID" value="NZ_LT629710.1"/>
</dbReference>
<dbReference type="EC" id="2.5.1.9" evidence="5 10"/>
<evidence type="ECO:0000259" key="12">
    <source>
        <dbReference type="PROSITE" id="PS51177"/>
    </source>
</evidence>
<feature type="domain" description="Lumazine-binding" evidence="12">
    <location>
        <begin position="1"/>
        <end position="98"/>
    </location>
</feature>
<comment type="catalytic activity">
    <reaction evidence="1">
        <text>2 6,7-dimethyl-8-(1-D-ribityl)lumazine + H(+) = 5-amino-6-(D-ribitylamino)uracil + riboflavin</text>
        <dbReference type="Rhea" id="RHEA:20772"/>
        <dbReference type="ChEBI" id="CHEBI:15378"/>
        <dbReference type="ChEBI" id="CHEBI:15934"/>
        <dbReference type="ChEBI" id="CHEBI:57986"/>
        <dbReference type="ChEBI" id="CHEBI:58201"/>
        <dbReference type="EC" id="2.5.1.9"/>
    </reaction>
</comment>
<dbReference type="NCBIfam" id="NF009566">
    <property type="entry name" value="PRK13020.1"/>
    <property type="match status" value="1"/>
</dbReference>
<dbReference type="Pfam" id="PF00677">
    <property type="entry name" value="Lum_binding"/>
    <property type="match status" value="2"/>
</dbReference>
<dbReference type="InterPro" id="IPR023366">
    <property type="entry name" value="ATP_synth_asu-like_sf"/>
</dbReference>
<keyword evidence="8" id="KW-0808">Transferase</keyword>
<dbReference type="SUPFAM" id="SSF63380">
    <property type="entry name" value="Riboflavin synthase domain-like"/>
    <property type="match status" value="2"/>
</dbReference>
<evidence type="ECO:0000256" key="8">
    <source>
        <dbReference type="ARBA" id="ARBA00022679"/>
    </source>
</evidence>
<dbReference type="InterPro" id="IPR026017">
    <property type="entry name" value="Lumazine-bd_dom"/>
</dbReference>
<dbReference type="NCBIfam" id="TIGR00187">
    <property type="entry name" value="ribE"/>
    <property type="match status" value="1"/>
</dbReference>
<accession>A0A1H0PKH4</accession>
<dbReference type="OrthoDB" id="9788537at2"/>
<evidence type="ECO:0000256" key="10">
    <source>
        <dbReference type="NCBIfam" id="TIGR00187"/>
    </source>
</evidence>
<dbReference type="EMBL" id="LT629710">
    <property type="protein sequence ID" value="SDP05523.1"/>
    <property type="molecule type" value="Genomic_DNA"/>
</dbReference>
<dbReference type="FunFam" id="2.40.30.20:FF:000004">
    <property type="entry name" value="Riboflavin synthase, alpha subunit"/>
    <property type="match status" value="1"/>
</dbReference>
<reference evidence="13 14" key="1">
    <citation type="submission" date="2016-10" db="EMBL/GenBank/DDBJ databases">
        <authorList>
            <person name="de Groot N.N."/>
        </authorList>
    </citation>
    <scope>NUCLEOTIDE SEQUENCE [LARGE SCALE GENOMIC DNA]</scope>
    <source>
        <strain evidence="14">P4-7,KCTC 19426,CECT 7604</strain>
    </source>
</reference>
<feature type="repeat" description="Lumazine-binding" evidence="11">
    <location>
        <begin position="99"/>
        <end position="199"/>
    </location>
</feature>
<evidence type="ECO:0000256" key="5">
    <source>
        <dbReference type="ARBA" id="ARBA00012827"/>
    </source>
</evidence>
<feature type="domain" description="Lumazine-binding" evidence="12">
    <location>
        <begin position="99"/>
        <end position="199"/>
    </location>
</feature>
<comment type="function">
    <text evidence="2">Catalyzes the dismutation of two molecules of 6,7-dimethyl-8-ribityllumazine, resulting in the formation of riboflavin and 5-amino-6-(D-ribitylamino)uracil.</text>
</comment>
<proteinExistence type="predicted"/>
<evidence type="ECO:0000256" key="9">
    <source>
        <dbReference type="ARBA" id="ARBA00022737"/>
    </source>
</evidence>
<evidence type="ECO:0000313" key="13">
    <source>
        <dbReference type="EMBL" id="SDP05523.1"/>
    </source>
</evidence>
<dbReference type="NCBIfam" id="NF006767">
    <property type="entry name" value="PRK09289.1"/>
    <property type="match status" value="1"/>
</dbReference>
<evidence type="ECO:0000256" key="4">
    <source>
        <dbReference type="ARBA" id="ARBA00011233"/>
    </source>
</evidence>
<dbReference type="GO" id="GO:0009231">
    <property type="term" value="P:riboflavin biosynthetic process"/>
    <property type="evidence" value="ECO:0007669"/>
    <property type="project" value="UniProtKB-KW"/>
</dbReference>
<dbReference type="AlphaFoldDB" id="A0A1H0PKH4"/>
<dbReference type="Proteomes" id="UP000198741">
    <property type="component" value="Chromosome I"/>
</dbReference>
<dbReference type="GO" id="GO:0004746">
    <property type="term" value="F:riboflavin synthase activity"/>
    <property type="evidence" value="ECO:0007669"/>
    <property type="project" value="UniProtKB-UniRule"/>
</dbReference>
<evidence type="ECO:0000256" key="6">
    <source>
        <dbReference type="ARBA" id="ARBA00013950"/>
    </source>
</evidence>
<evidence type="ECO:0000313" key="14">
    <source>
        <dbReference type="Proteomes" id="UP000198741"/>
    </source>
</evidence>
<dbReference type="InterPro" id="IPR017938">
    <property type="entry name" value="Riboflavin_synthase-like_b-brl"/>
</dbReference>
<dbReference type="PIRSF" id="PIRSF000498">
    <property type="entry name" value="Riboflavin_syn_A"/>
    <property type="match status" value="1"/>
</dbReference>
<comment type="pathway">
    <text evidence="3">Cofactor biosynthesis; riboflavin biosynthesis; riboflavin from 2-hydroxy-3-oxobutyl phosphate and 5-amino-6-(D-ribitylamino)uracil: step 2/2.</text>
</comment>
<keyword evidence="9" id="KW-0677">Repeat</keyword>
<evidence type="ECO:0000256" key="3">
    <source>
        <dbReference type="ARBA" id="ARBA00004887"/>
    </source>
</evidence>
<sequence length="207" mass="21654">MFTGIVQERGEVVALDLAPDGADARVTVRGPLVTQDVQHGESIAVSGVCLTVVASHEDTFTADVMAETLLRTSAKEWAPGRAVNLERSVTPTTRLGGHVVQGHVDGIGTIVARVPHDGYDEFSISVGKDLARYIASKGAVAVDGISLTVIDVNDSPTGAVFTLGIIPETRTATTLGGAAVGSSVNIEVDVMAKYVERLLSFRDVEKA</sequence>
<dbReference type="CDD" id="cd00402">
    <property type="entry name" value="Riboflavin_synthase_like"/>
    <property type="match status" value="1"/>
</dbReference>
<evidence type="ECO:0000256" key="11">
    <source>
        <dbReference type="PROSITE-ProRule" id="PRU00524"/>
    </source>
</evidence>